<dbReference type="Proteomes" id="UP000549394">
    <property type="component" value="Unassembled WGS sequence"/>
</dbReference>
<reference evidence="11 12" key="1">
    <citation type="submission" date="2020-08" db="EMBL/GenBank/DDBJ databases">
        <authorList>
            <person name="Hejnol A."/>
        </authorList>
    </citation>
    <scope>NUCLEOTIDE SEQUENCE [LARGE SCALE GENOMIC DNA]</scope>
</reference>
<name>A0A7I8W1U7_9ANNE</name>
<dbReference type="Pfam" id="PF06762">
    <property type="entry name" value="LMF1"/>
    <property type="match status" value="1"/>
</dbReference>
<evidence type="ECO:0000256" key="6">
    <source>
        <dbReference type="ARBA" id="ARBA00023136"/>
    </source>
</evidence>
<keyword evidence="7" id="KW-0325">Glycoprotein</keyword>
<evidence type="ECO:0000256" key="1">
    <source>
        <dbReference type="ARBA" id="ARBA00004477"/>
    </source>
</evidence>
<dbReference type="InterPro" id="IPR057434">
    <property type="entry name" value="LMF1/2_N"/>
</dbReference>
<feature type="transmembrane region" description="Helical" evidence="8">
    <location>
        <begin position="155"/>
        <end position="173"/>
    </location>
</feature>
<protein>
    <recommendedName>
        <fullName evidence="8">Lipase maturation factor</fullName>
    </recommendedName>
</protein>
<comment type="similarity">
    <text evidence="2 8">Belongs to the lipase maturation factor family.</text>
</comment>
<dbReference type="PANTHER" id="PTHR14463:SF5">
    <property type="entry name" value="LIPASE MATURATION FACTOR 2"/>
    <property type="match status" value="1"/>
</dbReference>
<comment type="subcellular location">
    <subcellularLocation>
        <location evidence="1 8">Endoplasmic reticulum membrane</location>
        <topology evidence="1 8">Multi-pass membrane protein</topology>
    </subcellularLocation>
</comment>
<dbReference type="EMBL" id="CAJFCJ010000013">
    <property type="protein sequence ID" value="CAD5120752.1"/>
    <property type="molecule type" value="Genomic_DNA"/>
</dbReference>
<comment type="function">
    <text evidence="8">Involved in the maturation of specific proteins in the endoplasmic reticulum.</text>
</comment>
<comment type="caution">
    <text evidence="11">The sequence shown here is derived from an EMBL/GenBank/DDBJ whole genome shotgun (WGS) entry which is preliminary data.</text>
</comment>
<evidence type="ECO:0000259" key="9">
    <source>
        <dbReference type="Pfam" id="PF06762"/>
    </source>
</evidence>
<evidence type="ECO:0000256" key="2">
    <source>
        <dbReference type="ARBA" id="ARBA00005512"/>
    </source>
</evidence>
<keyword evidence="6 8" id="KW-0472">Membrane</keyword>
<dbReference type="Pfam" id="PF25179">
    <property type="entry name" value="LMF1_C"/>
    <property type="match status" value="1"/>
</dbReference>
<evidence type="ECO:0000256" key="7">
    <source>
        <dbReference type="ARBA" id="ARBA00023180"/>
    </source>
</evidence>
<feature type="transmembrane region" description="Helical" evidence="8">
    <location>
        <begin position="180"/>
        <end position="198"/>
    </location>
</feature>
<dbReference type="GO" id="GO:0051604">
    <property type="term" value="P:protein maturation"/>
    <property type="evidence" value="ECO:0007669"/>
    <property type="project" value="InterPro"/>
</dbReference>
<feature type="transmembrane region" description="Helical" evidence="8">
    <location>
        <begin position="580"/>
        <end position="597"/>
    </location>
</feature>
<evidence type="ECO:0000256" key="4">
    <source>
        <dbReference type="ARBA" id="ARBA00022824"/>
    </source>
</evidence>
<dbReference type="GO" id="GO:0005789">
    <property type="term" value="C:endoplasmic reticulum membrane"/>
    <property type="evidence" value="ECO:0007669"/>
    <property type="project" value="UniProtKB-SubCell"/>
</dbReference>
<evidence type="ECO:0000256" key="5">
    <source>
        <dbReference type="ARBA" id="ARBA00022989"/>
    </source>
</evidence>
<dbReference type="AlphaFoldDB" id="A0A7I8W1U7"/>
<gene>
    <name evidence="11" type="ORF">DGYR_LOCUS8797</name>
</gene>
<feature type="domain" description="Lipase maturation factor 1/2 N-terminal" evidence="9">
    <location>
        <begin position="103"/>
        <end position="219"/>
    </location>
</feature>
<proteinExistence type="inferred from homology"/>
<feature type="transmembrane region" description="Helical" evidence="8">
    <location>
        <begin position="303"/>
        <end position="325"/>
    </location>
</feature>
<keyword evidence="3 8" id="KW-0812">Transmembrane</keyword>
<dbReference type="PANTHER" id="PTHR14463">
    <property type="entry name" value="LIPASE MATURATION FACTOR"/>
    <property type="match status" value="1"/>
</dbReference>
<evidence type="ECO:0000313" key="11">
    <source>
        <dbReference type="EMBL" id="CAD5120752.1"/>
    </source>
</evidence>
<feature type="transmembrane region" description="Helical" evidence="8">
    <location>
        <begin position="249"/>
        <end position="269"/>
    </location>
</feature>
<feature type="transmembrane region" description="Helical" evidence="8">
    <location>
        <begin position="337"/>
        <end position="359"/>
    </location>
</feature>
<evidence type="ECO:0000259" key="10">
    <source>
        <dbReference type="Pfam" id="PF25179"/>
    </source>
</evidence>
<keyword evidence="12" id="KW-1185">Reference proteome</keyword>
<accession>A0A7I8W1U7</accession>
<sequence length="603" mass="69772">MPECRLSRDFFLWSICVIYLFAFGSLYVQIPGLYGQNGILPARLVVKEPAKTISELFHDQPTLVRVLMGVGFSVETAMDAGYFAVRDGLSMHLHIPFLSKTTQSKLMFASGVVKLTSRCPTWWSLTALDYHFESQCIPTPIAWNFHHLPQWFNKFSVALVYVIEIAIPFLFFSPRKQHQIFSAALQIILQMIIMITGNYNFFNLLTICLCIPLFTESFIDTITCNLLPLKRSYLEDDELEYKRRNFSLLFRRFLAFLSDILVFGGLAYWTTVAFNLKIIVKPTFNIESSVNFDLNGLFRFLRLITPISLWLGGLSLGWTILGAFIESFKMKTFCRKFTSVSCVAFFSILASGLFSVSLVEHTIIDRTSQNNLWNVVRDWHTATRKFQIVNSYGLFRTMTGVGGRPEVILEGAPKRDGPWFEYNFQYKPGNLTKSPPWVAPHQPRLDWQMWFAALGVYEHNAWLLNLVYRLLTNEPTVVQLLDVDPIPKYREQYGDSTPRYIRALLYNYHYSDKNERVYWWSRTLKQIYLPVVGLDDKGFMQYLTEAQIIKTDGSKEKYINTNPIAKFVSSLRELFGQPDGFITLITLFIVVIIVNVIRNRRCN</sequence>
<dbReference type="OrthoDB" id="434126at2759"/>
<evidence type="ECO:0000313" key="12">
    <source>
        <dbReference type="Proteomes" id="UP000549394"/>
    </source>
</evidence>
<dbReference type="InterPro" id="IPR057433">
    <property type="entry name" value="LMF1/2_C"/>
</dbReference>
<feature type="domain" description="Lipase maturation factor 1/2 C-terminal" evidence="10">
    <location>
        <begin position="388"/>
        <end position="530"/>
    </location>
</feature>
<evidence type="ECO:0000256" key="3">
    <source>
        <dbReference type="ARBA" id="ARBA00022692"/>
    </source>
</evidence>
<feature type="transmembrane region" description="Helical" evidence="8">
    <location>
        <begin position="12"/>
        <end position="30"/>
    </location>
</feature>
<keyword evidence="4 8" id="KW-0256">Endoplasmic reticulum</keyword>
<dbReference type="InterPro" id="IPR009613">
    <property type="entry name" value="LMF"/>
</dbReference>
<keyword evidence="5 8" id="KW-1133">Transmembrane helix</keyword>
<organism evidence="11 12">
    <name type="scientific">Dimorphilus gyrociliatus</name>
    <dbReference type="NCBI Taxonomy" id="2664684"/>
    <lineage>
        <taxon>Eukaryota</taxon>
        <taxon>Metazoa</taxon>
        <taxon>Spiralia</taxon>
        <taxon>Lophotrochozoa</taxon>
        <taxon>Annelida</taxon>
        <taxon>Polychaeta</taxon>
        <taxon>Polychaeta incertae sedis</taxon>
        <taxon>Dinophilidae</taxon>
        <taxon>Dimorphilus</taxon>
    </lineage>
</organism>
<evidence type="ECO:0000256" key="8">
    <source>
        <dbReference type="RuleBase" id="RU361229"/>
    </source>
</evidence>